<keyword evidence="3" id="KW-1185">Reference proteome</keyword>
<dbReference type="CDD" id="cd04301">
    <property type="entry name" value="NAT_SF"/>
    <property type="match status" value="1"/>
</dbReference>
<dbReference type="InterPro" id="IPR000182">
    <property type="entry name" value="GNAT_dom"/>
</dbReference>
<accession>A0A7D7MIM7</accession>
<dbReference type="PANTHER" id="PTHR43792:SF9">
    <property type="entry name" value="RIBOSOMAL-PROTEIN-ALANINE ACETYLTRANSFERASE"/>
    <property type="match status" value="1"/>
</dbReference>
<dbReference type="SUPFAM" id="SSF55729">
    <property type="entry name" value="Acyl-CoA N-acyltransferases (Nat)"/>
    <property type="match status" value="1"/>
</dbReference>
<evidence type="ECO:0000313" key="3">
    <source>
        <dbReference type="Proteomes" id="UP000514716"/>
    </source>
</evidence>
<gene>
    <name evidence="2" type="ORF">H1Q58_08015</name>
</gene>
<protein>
    <submittedName>
        <fullName evidence="2">GNAT family N-acetyltransferase</fullName>
    </submittedName>
</protein>
<evidence type="ECO:0000313" key="2">
    <source>
        <dbReference type="EMBL" id="QMT18890.1"/>
    </source>
</evidence>
<dbReference type="GO" id="GO:0005737">
    <property type="term" value="C:cytoplasm"/>
    <property type="evidence" value="ECO:0007669"/>
    <property type="project" value="TreeGrafter"/>
</dbReference>
<dbReference type="EMBL" id="CP059540">
    <property type="protein sequence ID" value="QMT18890.1"/>
    <property type="molecule type" value="Genomic_DNA"/>
</dbReference>
<dbReference type="Gene3D" id="3.40.630.30">
    <property type="match status" value="1"/>
</dbReference>
<dbReference type="InterPro" id="IPR016181">
    <property type="entry name" value="Acyl_CoA_acyltransferase"/>
</dbReference>
<sequence>MHIETHLKNMPTFETDRLILRRVTVSDLEDVFEFSSDPEVAKRMTWERNDSKEETLANFLQPTMDGYKQGQSGVWAIEYKEIEKVIGTCSLVAWSNEHEKAEIGYVLNRNFWGDGIATEALQEVLEYAFGTLQLNRIEGGCDVDNIGSERVMLKAGMSFEGILRKNERIKGEFRDTKIFSILKCEFDLARA</sequence>
<keyword evidence="2" id="KW-0808">Transferase</keyword>
<dbReference type="Pfam" id="PF13302">
    <property type="entry name" value="Acetyltransf_3"/>
    <property type="match status" value="1"/>
</dbReference>
<dbReference type="PROSITE" id="PS51186">
    <property type="entry name" value="GNAT"/>
    <property type="match status" value="1"/>
</dbReference>
<reference evidence="2 3" key="1">
    <citation type="submission" date="2020-07" db="EMBL/GenBank/DDBJ databases">
        <title>Screening of a cold-adapted Planococcus bacterium producing protease in traditional shrimp paste and protease identification by genome sequencing.</title>
        <authorList>
            <person name="Gao R."/>
            <person name="Leng W."/>
            <person name="Chu Q."/>
            <person name="Wu X."/>
            <person name="Liu H."/>
            <person name="Li X."/>
        </authorList>
    </citation>
    <scope>NUCLEOTIDE SEQUENCE [LARGE SCALE GENOMIC DNA]</scope>
    <source>
        <strain evidence="2 3">XJ11</strain>
    </source>
</reference>
<dbReference type="Proteomes" id="UP000514716">
    <property type="component" value="Chromosome"/>
</dbReference>
<dbReference type="RefSeq" id="WP_182093341.1">
    <property type="nucleotide sequence ID" value="NZ_CP059540.1"/>
</dbReference>
<dbReference type="GO" id="GO:0008999">
    <property type="term" value="F:protein-N-terminal-alanine acetyltransferase activity"/>
    <property type="evidence" value="ECO:0007669"/>
    <property type="project" value="TreeGrafter"/>
</dbReference>
<dbReference type="KEGG" id="pdec:H1Q58_08015"/>
<evidence type="ECO:0000259" key="1">
    <source>
        <dbReference type="PROSITE" id="PS51186"/>
    </source>
</evidence>
<name>A0A7D7MIM7_PLAMR</name>
<organism evidence="2 3">
    <name type="scientific">Planococcus maritimus</name>
    <dbReference type="NCBI Taxonomy" id="192421"/>
    <lineage>
        <taxon>Bacteria</taxon>
        <taxon>Bacillati</taxon>
        <taxon>Bacillota</taxon>
        <taxon>Bacilli</taxon>
        <taxon>Bacillales</taxon>
        <taxon>Caryophanaceae</taxon>
        <taxon>Planococcus</taxon>
    </lineage>
</organism>
<feature type="domain" description="N-acetyltransferase" evidence="1">
    <location>
        <begin position="18"/>
        <end position="180"/>
    </location>
</feature>
<dbReference type="PANTHER" id="PTHR43792">
    <property type="entry name" value="GNAT FAMILY, PUTATIVE (AFU_ORTHOLOGUE AFUA_3G00765)-RELATED-RELATED"/>
    <property type="match status" value="1"/>
</dbReference>
<dbReference type="InterPro" id="IPR051531">
    <property type="entry name" value="N-acetyltransferase"/>
</dbReference>
<dbReference type="AlphaFoldDB" id="A0A7D7MIM7"/>
<proteinExistence type="predicted"/>